<evidence type="ECO:0000259" key="5">
    <source>
        <dbReference type="Pfam" id="PF00134"/>
    </source>
</evidence>
<dbReference type="Gene3D" id="1.10.472.10">
    <property type="entry name" value="Cyclin-like"/>
    <property type="match status" value="3"/>
</dbReference>
<feature type="compositionally biased region" description="Pro residues" evidence="4">
    <location>
        <begin position="213"/>
        <end position="231"/>
    </location>
</feature>
<organism evidence="7 8">
    <name type="scientific">Pycnococcus provasolii</name>
    <dbReference type="NCBI Taxonomy" id="41880"/>
    <lineage>
        <taxon>Eukaryota</taxon>
        <taxon>Viridiplantae</taxon>
        <taxon>Chlorophyta</taxon>
        <taxon>Pseudoscourfieldiophyceae</taxon>
        <taxon>Pseudoscourfieldiales</taxon>
        <taxon>Pycnococcaceae</taxon>
        <taxon>Pycnococcus</taxon>
    </lineage>
</organism>
<proteinExistence type="predicted"/>
<dbReference type="Proteomes" id="UP000660262">
    <property type="component" value="Unassembled WGS sequence"/>
</dbReference>
<feature type="compositionally biased region" description="Basic and acidic residues" evidence="4">
    <location>
        <begin position="462"/>
        <end position="482"/>
    </location>
</feature>
<comment type="caution">
    <text evidence="7">The sequence shown here is derived from an EMBL/GenBank/DDBJ whole genome shotgun (WGS) entry which is preliminary data.</text>
</comment>
<keyword evidence="1" id="KW-0132">Cell division</keyword>
<dbReference type="SUPFAM" id="SSF47954">
    <property type="entry name" value="Cyclin-like"/>
    <property type="match status" value="2"/>
</dbReference>
<evidence type="ECO:0000259" key="6">
    <source>
        <dbReference type="Pfam" id="PF02984"/>
    </source>
</evidence>
<evidence type="ECO:0000256" key="3">
    <source>
        <dbReference type="ARBA" id="ARBA00023306"/>
    </source>
</evidence>
<evidence type="ECO:0008006" key="9">
    <source>
        <dbReference type="Google" id="ProtNLM"/>
    </source>
</evidence>
<dbReference type="EMBL" id="BNJQ01000014">
    <property type="protein sequence ID" value="GHP06968.1"/>
    <property type="molecule type" value="Genomic_DNA"/>
</dbReference>
<dbReference type="InterPro" id="IPR006671">
    <property type="entry name" value="Cyclin_N"/>
</dbReference>
<dbReference type="InterPro" id="IPR039361">
    <property type="entry name" value="Cyclin"/>
</dbReference>
<feature type="region of interest" description="Disordered" evidence="4">
    <location>
        <begin position="437"/>
        <end position="489"/>
    </location>
</feature>
<feature type="region of interest" description="Disordered" evidence="4">
    <location>
        <begin position="186"/>
        <end position="302"/>
    </location>
</feature>
<feature type="compositionally biased region" description="Pro residues" evidence="4">
    <location>
        <begin position="280"/>
        <end position="297"/>
    </location>
</feature>
<dbReference type="PRINTS" id="PR01217">
    <property type="entry name" value="PRICHEXTENSN"/>
</dbReference>
<feature type="compositionally biased region" description="Pro residues" evidence="4">
    <location>
        <begin position="252"/>
        <end position="265"/>
    </location>
</feature>
<keyword evidence="2" id="KW-0195">Cyclin</keyword>
<evidence type="ECO:0000313" key="8">
    <source>
        <dbReference type="Proteomes" id="UP000660262"/>
    </source>
</evidence>
<dbReference type="Pfam" id="PF00134">
    <property type="entry name" value="Cyclin_N"/>
    <property type="match status" value="1"/>
</dbReference>
<protein>
    <recommendedName>
        <fullName evidence="9">Cyclin-like domain-containing protein</fullName>
    </recommendedName>
</protein>
<accession>A0A830HJB6</accession>
<dbReference type="AlphaFoldDB" id="A0A830HJB6"/>
<dbReference type="InterPro" id="IPR004367">
    <property type="entry name" value="Cyclin_C-dom"/>
</dbReference>
<dbReference type="PANTHER" id="PTHR10177">
    <property type="entry name" value="CYCLINS"/>
    <property type="match status" value="1"/>
</dbReference>
<dbReference type="OrthoDB" id="5590282at2759"/>
<dbReference type="InterPro" id="IPR036915">
    <property type="entry name" value="Cyclin-like_sf"/>
</dbReference>
<evidence type="ECO:0000313" key="7">
    <source>
        <dbReference type="EMBL" id="GHP06968.1"/>
    </source>
</evidence>
<evidence type="ECO:0000256" key="2">
    <source>
        <dbReference type="ARBA" id="ARBA00023127"/>
    </source>
</evidence>
<gene>
    <name evidence="7" type="ORF">PPROV_000571200</name>
</gene>
<dbReference type="GO" id="GO:0051301">
    <property type="term" value="P:cell division"/>
    <property type="evidence" value="ECO:0007669"/>
    <property type="project" value="UniProtKB-KW"/>
</dbReference>
<feature type="domain" description="Cyclin C-terminal" evidence="6">
    <location>
        <begin position="328"/>
        <end position="427"/>
    </location>
</feature>
<name>A0A830HJB6_9CHLO</name>
<feature type="domain" description="Cyclin N-terminal" evidence="5">
    <location>
        <begin position="68"/>
        <end position="171"/>
    </location>
</feature>
<keyword evidence="3" id="KW-0131">Cell cycle</keyword>
<evidence type="ECO:0000256" key="4">
    <source>
        <dbReference type="SAM" id="MobiDB-lite"/>
    </source>
</evidence>
<evidence type="ECO:0000256" key="1">
    <source>
        <dbReference type="ARBA" id="ARBA00022618"/>
    </source>
</evidence>
<reference evidence="7" key="1">
    <citation type="submission" date="2020-10" db="EMBL/GenBank/DDBJ databases">
        <title>Unveiling of a novel bifunctional photoreceptor, Dualchrome1, isolated from a cosmopolitan green alga.</title>
        <authorList>
            <person name="Suzuki S."/>
            <person name="Kawachi M."/>
        </authorList>
    </citation>
    <scope>NUCLEOTIDE SEQUENCE</scope>
    <source>
        <strain evidence="7">NIES 2893</strain>
    </source>
</reference>
<keyword evidence="8" id="KW-1185">Reference proteome</keyword>
<sequence length="526" mass="58168">MELDLSCNEKSDDIDTLPLETHPTAAAHQQALPSTIQSAAATAAANYEDREWLPTCCVETVEENAQEIASMLQKESEFLPRKDYLRQQSSSVMNPGYRAMLVHGLHKAAGRHGFKRETVALATNYLDRFFSQYLVRKDESWLVYLAATACLSVAAKIDETKIPILGDIVTQDDYIQLDVVAGAGTMAAPSQDNDHQKQCHHARKHSSEQHPEPTQPSPPPPLPPPLPPPPLSSSNPTPQECPPAVENLPSSSSPPPPLPQSQPPPPHHHHHHPHNNNVHVPPPQPPPQQPQPQPPAADPNNKRWGTRFVMRMELLLLSTLRWRAAAITSFSYVDRLLYAAHLHETLSNPMLQLFRDCVHNVLYRALFEVQMLSFPPSVVAAAAISCVCKHLPPFDLRGVASAVEASLYSVVGADRAQRECRRHIEDLILVIERGSQRRKRGGGGGECVENQREQDNNCPASPREDADIEETKRSTQRRRLDLDPVSPLNVDLPTSAAEAQCVEKPEAVSPTTVLFGADPECSERCF</sequence>
<dbReference type="Pfam" id="PF02984">
    <property type="entry name" value="Cyclin_C"/>
    <property type="match status" value="1"/>
</dbReference>